<feature type="non-terminal residue" evidence="1">
    <location>
        <position position="1"/>
    </location>
</feature>
<gene>
    <name evidence="1" type="ORF">LCGC14_0416130</name>
</gene>
<comment type="caution">
    <text evidence="1">The sequence shown here is derived from an EMBL/GenBank/DDBJ whole genome shotgun (WGS) entry which is preliminary data.</text>
</comment>
<dbReference type="AlphaFoldDB" id="A0A0F9TAG5"/>
<sequence length="206" mass="21343">GAAGDINLVPDGVTTLGDGGVANYTQVSATGLQTMAGTARVRRHVIIGVESAGLGASSPSQAVIGNFFVNQFSPTPPMESIHMTWHIPTDWDSSTDIDIHIHWAPATGAAGDVVWDIDYAAVASEADEVISGAGINLTVTDSTQSRQDELLETANMVITAASIALEDTIGLKISRDTNDAADTYGAAASLILVEIEYTANKLGEGT</sequence>
<name>A0A0F9TAG5_9ZZZZ</name>
<reference evidence="1" key="1">
    <citation type="journal article" date="2015" name="Nature">
        <title>Complex archaea that bridge the gap between prokaryotes and eukaryotes.</title>
        <authorList>
            <person name="Spang A."/>
            <person name="Saw J.H."/>
            <person name="Jorgensen S.L."/>
            <person name="Zaremba-Niedzwiedzka K."/>
            <person name="Martijn J."/>
            <person name="Lind A.E."/>
            <person name="van Eijk R."/>
            <person name="Schleper C."/>
            <person name="Guy L."/>
            <person name="Ettema T.J."/>
        </authorList>
    </citation>
    <scope>NUCLEOTIDE SEQUENCE</scope>
</reference>
<accession>A0A0F9TAG5</accession>
<proteinExistence type="predicted"/>
<evidence type="ECO:0000313" key="1">
    <source>
        <dbReference type="EMBL" id="KKN71967.1"/>
    </source>
</evidence>
<protein>
    <submittedName>
        <fullName evidence="1">Uncharacterized protein</fullName>
    </submittedName>
</protein>
<organism evidence="1">
    <name type="scientific">marine sediment metagenome</name>
    <dbReference type="NCBI Taxonomy" id="412755"/>
    <lineage>
        <taxon>unclassified sequences</taxon>
        <taxon>metagenomes</taxon>
        <taxon>ecological metagenomes</taxon>
    </lineage>
</organism>
<dbReference type="EMBL" id="LAZR01000373">
    <property type="protein sequence ID" value="KKN71967.1"/>
    <property type="molecule type" value="Genomic_DNA"/>
</dbReference>